<dbReference type="RefSeq" id="WP_175195262.1">
    <property type="nucleotide sequence ID" value="NZ_CADIJO010000027.1"/>
</dbReference>
<keyword evidence="2" id="KW-0812">Transmembrane</keyword>
<keyword evidence="2" id="KW-1133">Transmembrane helix</keyword>
<evidence type="ECO:0000256" key="1">
    <source>
        <dbReference type="SAM" id="MobiDB-lite"/>
    </source>
</evidence>
<dbReference type="PANTHER" id="PTHR31876">
    <property type="entry name" value="COV-LIKE PROTEIN 1"/>
    <property type="match status" value="1"/>
</dbReference>
<dbReference type="Proteomes" id="UP000494111">
    <property type="component" value="Unassembled WGS sequence"/>
</dbReference>
<gene>
    <name evidence="3" type="ORF">LMG3458_05275</name>
</gene>
<dbReference type="EMBL" id="CADIJO010000027">
    <property type="protein sequence ID" value="CAB3735857.1"/>
    <property type="molecule type" value="Genomic_DNA"/>
</dbReference>
<dbReference type="Pfam" id="PF04367">
    <property type="entry name" value="DUF502"/>
    <property type="match status" value="1"/>
</dbReference>
<feature type="transmembrane region" description="Helical" evidence="2">
    <location>
        <begin position="7"/>
        <end position="31"/>
    </location>
</feature>
<reference evidence="3 4" key="1">
    <citation type="submission" date="2020-04" db="EMBL/GenBank/DDBJ databases">
        <authorList>
            <person name="De Canck E."/>
        </authorList>
    </citation>
    <scope>NUCLEOTIDE SEQUENCE [LARGE SCALE GENOMIC DNA]</scope>
    <source>
        <strain evidence="3 4">LMG 3458</strain>
    </source>
</reference>
<evidence type="ECO:0000313" key="4">
    <source>
        <dbReference type="Proteomes" id="UP000494111"/>
    </source>
</evidence>
<feature type="compositionally biased region" description="Low complexity" evidence="1">
    <location>
        <begin position="220"/>
        <end position="230"/>
    </location>
</feature>
<organism evidence="3 4">
    <name type="scientific">Achromobacter deleyi</name>
    <dbReference type="NCBI Taxonomy" id="1353891"/>
    <lineage>
        <taxon>Bacteria</taxon>
        <taxon>Pseudomonadati</taxon>
        <taxon>Pseudomonadota</taxon>
        <taxon>Betaproteobacteria</taxon>
        <taxon>Burkholderiales</taxon>
        <taxon>Alcaligenaceae</taxon>
        <taxon>Achromobacter</taxon>
    </lineage>
</organism>
<feature type="region of interest" description="Disordered" evidence="1">
    <location>
        <begin position="212"/>
        <end position="239"/>
    </location>
</feature>
<proteinExistence type="predicted"/>
<dbReference type="PANTHER" id="PTHR31876:SF26">
    <property type="entry name" value="PROTEIN LIKE COV 2"/>
    <property type="match status" value="1"/>
</dbReference>
<sequence length="239" mass="25949">MTRLYKYFFRGLITVLPLALTIYVLYIFLAWTEAVALTFLRPFIGGFYFPGLGLLLGILGILAIGYLVSKERVKRVLLLVEMPFTNLPVVKSIYSSLKSFADYFSPGSKSTAQQVVVLRIPGQQLELVGLITRRNLDGLPEGFTQGDRVAVYLPMGYMIGGYTVFVPQEWVQPIQMSVEEAMRSSLIAWMARAESGNVRPAPVDLTGVVPTAPVAPPAAPNAGDARANPPGGNPPGSQG</sequence>
<name>A0A6S7ATU7_9BURK</name>
<protein>
    <recommendedName>
        <fullName evidence="5">DUF502 domain-containing protein</fullName>
    </recommendedName>
</protein>
<dbReference type="AlphaFoldDB" id="A0A6S7ATU7"/>
<evidence type="ECO:0008006" key="5">
    <source>
        <dbReference type="Google" id="ProtNLM"/>
    </source>
</evidence>
<evidence type="ECO:0000313" key="3">
    <source>
        <dbReference type="EMBL" id="CAB3735857.1"/>
    </source>
</evidence>
<feature type="transmembrane region" description="Helical" evidence="2">
    <location>
        <begin position="43"/>
        <end position="68"/>
    </location>
</feature>
<evidence type="ECO:0000256" key="2">
    <source>
        <dbReference type="SAM" id="Phobius"/>
    </source>
</evidence>
<keyword evidence="2" id="KW-0472">Membrane</keyword>
<dbReference type="InterPro" id="IPR007462">
    <property type="entry name" value="COV1-like"/>
</dbReference>
<accession>A0A6S7ATU7</accession>